<dbReference type="Pfam" id="PF00171">
    <property type="entry name" value="Aldedh"/>
    <property type="match status" value="1"/>
</dbReference>
<accession>A0A0K1EPZ2</accession>
<dbReference type="InterPro" id="IPR016163">
    <property type="entry name" value="Ald_DH_C"/>
</dbReference>
<evidence type="ECO:0000313" key="9">
    <source>
        <dbReference type="EMBL" id="AKT42995.1"/>
    </source>
</evidence>
<dbReference type="OrthoDB" id="9772584at2"/>
<dbReference type="InterPro" id="IPR015590">
    <property type="entry name" value="Aldehyde_DH_dom"/>
</dbReference>
<feature type="domain" description="Aldehyde dehydrogenase" evidence="8">
    <location>
        <begin position="27"/>
        <end position="490"/>
    </location>
</feature>
<dbReference type="PANTHER" id="PTHR43521">
    <property type="entry name" value="ALPHA-AMINOADIPIC SEMIALDEHYDE DEHYDROGENASE"/>
    <property type="match status" value="1"/>
</dbReference>
<dbReference type="KEGG" id="ccro:CMC5_072220"/>
<proteinExistence type="inferred from homology"/>
<gene>
    <name evidence="9" type="primary">aldA</name>
    <name evidence="9" type="ORF">CMC5_072220</name>
</gene>
<dbReference type="PATRIC" id="fig|52.7.peg.7937"/>
<evidence type="ECO:0000259" key="8">
    <source>
        <dbReference type="Pfam" id="PF00171"/>
    </source>
</evidence>
<dbReference type="SUPFAM" id="SSF53720">
    <property type="entry name" value="ALDH-like"/>
    <property type="match status" value="1"/>
</dbReference>
<dbReference type="GO" id="GO:0004029">
    <property type="term" value="F:aldehyde dehydrogenase (NAD+) activity"/>
    <property type="evidence" value="ECO:0007669"/>
    <property type="project" value="UniProtKB-EC"/>
</dbReference>
<dbReference type="PANTHER" id="PTHR43521:SF1">
    <property type="entry name" value="ALPHA-AMINOADIPIC SEMIALDEHYDE DEHYDROGENASE"/>
    <property type="match status" value="1"/>
</dbReference>
<evidence type="ECO:0000256" key="5">
    <source>
        <dbReference type="ARBA" id="ARBA00024226"/>
    </source>
</evidence>
<name>A0A0K1EPZ2_CHOCO</name>
<dbReference type="PROSITE" id="PS00687">
    <property type="entry name" value="ALDEHYDE_DEHYDR_GLU"/>
    <property type="match status" value="1"/>
</dbReference>
<dbReference type="EC" id="1.2.1.3" evidence="5"/>
<dbReference type="InterPro" id="IPR016162">
    <property type="entry name" value="Ald_DH_N"/>
</dbReference>
<dbReference type="EMBL" id="CP012159">
    <property type="protein sequence ID" value="AKT42995.1"/>
    <property type="molecule type" value="Genomic_DNA"/>
</dbReference>
<keyword evidence="3 7" id="KW-0560">Oxidoreductase</keyword>
<evidence type="ECO:0000256" key="2">
    <source>
        <dbReference type="ARBA" id="ARBA00011881"/>
    </source>
</evidence>
<keyword evidence="4" id="KW-0520">NAD</keyword>
<keyword evidence="10" id="KW-1185">Reference proteome</keyword>
<evidence type="ECO:0000256" key="3">
    <source>
        <dbReference type="ARBA" id="ARBA00023002"/>
    </source>
</evidence>
<comment type="subunit">
    <text evidence="2">Homotetramer.</text>
</comment>
<organism evidence="9 10">
    <name type="scientific">Chondromyces crocatus</name>
    <dbReference type="NCBI Taxonomy" id="52"/>
    <lineage>
        <taxon>Bacteria</taxon>
        <taxon>Pseudomonadati</taxon>
        <taxon>Myxococcota</taxon>
        <taxon>Polyangia</taxon>
        <taxon>Polyangiales</taxon>
        <taxon>Polyangiaceae</taxon>
        <taxon>Chondromyces</taxon>
    </lineage>
</organism>
<feature type="active site" evidence="6">
    <location>
        <position position="264"/>
    </location>
</feature>
<dbReference type="Gene3D" id="3.40.605.10">
    <property type="entry name" value="Aldehyde Dehydrogenase, Chain A, domain 1"/>
    <property type="match status" value="1"/>
</dbReference>
<dbReference type="RefSeq" id="WP_050434536.1">
    <property type="nucleotide sequence ID" value="NZ_CP012159.1"/>
</dbReference>
<sequence length="508" mass="54095">MRDDVNGLLEGLGVLAGAPSGVCAGGWLDATGPEIESVDPTTGEALGRVRSASREDYDAVVTRASERFASWRMRPAPRRGEVVRRLGELLRQHKEALGTLVSLEMGKIRSEGLGEVQEMIDICDFAVGLSRQLHGLTLPSERPHHRMMEQWHPLGTVGVVTAFNFPVAVWAWNVAIAAVCGDVCVWKPSPVTPLCSLAVQRLVEQAFAEHEAEGVLCLAVGGADAGAWMADDARLPLVSFTGSIPVGRKVAARVAGRLGRSLLELGGNNAIIVLDDADLDLAVRAITFGAVGTAGQRCTSTRRVFAQRGISGKLTERLMAAYQTVRIGDPLEEETLMGPLATREAVLRYEAALRSAGEEGGEVLCGGKALDRPGFFVEPALVWAPRQQDFSIAWKETFAPILYLFEVGDLDEAIAAQNAVTQGLSSAIFTDSLRSAEKFLSAMGSDCGIANVNIGTSGAEIGGAFGGEKETGGGREAGSDSWKAYMRRQTCTINWGTELPLAQGVKFS</sequence>
<dbReference type="InterPro" id="IPR029510">
    <property type="entry name" value="Ald_DH_CS_GLU"/>
</dbReference>
<dbReference type="Gene3D" id="3.40.309.10">
    <property type="entry name" value="Aldehyde Dehydrogenase, Chain A, domain 2"/>
    <property type="match status" value="1"/>
</dbReference>
<evidence type="ECO:0000313" key="10">
    <source>
        <dbReference type="Proteomes" id="UP000067626"/>
    </source>
</evidence>
<protein>
    <recommendedName>
        <fullName evidence="5">aldehyde dehydrogenase (NAD(+))</fullName>
        <ecNumber evidence="5">1.2.1.3</ecNumber>
    </recommendedName>
</protein>
<dbReference type="FunFam" id="3.40.309.10:FF:000018">
    <property type="entry name" value="Alpha-aminoadipic semialdehyde dehydrogenase"/>
    <property type="match status" value="1"/>
</dbReference>
<evidence type="ECO:0000256" key="1">
    <source>
        <dbReference type="ARBA" id="ARBA00009986"/>
    </source>
</evidence>
<comment type="similarity">
    <text evidence="1 7">Belongs to the aldehyde dehydrogenase family.</text>
</comment>
<reference evidence="9 10" key="1">
    <citation type="submission" date="2015-07" db="EMBL/GenBank/DDBJ databases">
        <title>Genome analysis of myxobacterium Chondromyces crocatus Cm c5 reveals a high potential for natural compound synthesis and the genetic basis for the loss of fruiting body formation.</title>
        <authorList>
            <person name="Zaburannyi N."/>
            <person name="Bunk B."/>
            <person name="Maier J."/>
            <person name="Overmann J."/>
            <person name="Mueller R."/>
        </authorList>
    </citation>
    <scope>NUCLEOTIDE SEQUENCE [LARGE SCALE GENOMIC DNA]</scope>
    <source>
        <strain evidence="9 10">Cm c5</strain>
    </source>
</reference>
<dbReference type="STRING" id="52.CMC5_072220"/>
<dbReference type="InterPro" id="IPR044638">
    <property type="entry name" value="ALDH7A1-like"/>
</dbReference>
<evidence type="ECO:0000256" key="7">
    <source>
        <dbReference type="RuleBase" id="RU003345"/>
    </source>
</evidence>
<evidence type="ECO:0000256" key="6">
    <source>
        <dbReference type="PROSITE-ProRule" id="PRU10007"/>
    </source>
</evidence>
<dbReference type="InterPro" id="IPR016161">
    <property type="entry name" value="Ald_DH/histidinol_DH"/>
</dbReference>
<evidence type="ECO:0000256" key="4">
    <source>
        <dbReference type="ARBA" id="ARBA00023027"/>
    </source>
</evidence>
<dbReference type="Proteomes" id="UP000067626">
    <property type="component" value="Chromosome"/>
</dbReference>
<dbReference type="CDD" id="cd07130">
    <property type="entry name" value="ALDH_F7_AASADH"/>
    <property type="match status" value="1"/>
</dbReference>
<dbReference type="AlphaFoldDB" id="A0A0K1EPZ2"/>